<sequence length="133" mass="15729">MPVQSYHTARRNSDQSRLVVGTFTYFMDDYFHKVNNVVNERDLPLTVWLPHFSGADFVNASFNEYPIIKIILSGKLGSNWYPLCHWLSKYHQNHPDVMDIYHHSGYYVADNQSAIYAFYFRSYRMAIMTTLIF</sequence>
<gene>
    <name evidence="1" type="ORF">PsorP6_014480</name>
</gene>
<dbReference type="EMBL" id="CM047586">
    <property type="protein sequence ID" value="KAI9909050.1"/>
    <property type="molecule type" value="Genomic_DNA"/>
</dbReference>
<accession>A0ACC0VSW4</accession>
<organism evidence="1 2">
    <name type="scientific">Peronosclerospora sorghi</name>
    <dbReference type="NCBI Taxonomy" id="230839"/>
    <lineage>
        <taxon>Eukaryota</taxon>
        <taxon>Sar</taxon>
        <taxon>Stramenopiles</taxon>
        <taxon>Oomycota</taxon>
        <taxon>Peronosporomycetes</taxon>
        <taxon>Peronosporales</taxon>
        <taxon>Peronosporaceae</taxon>
        <taxon>Peronosclerospora</taxon>
    </lineage>
</organism>
<comment type="caution">
    <text evidence="1">The sequence shown here is derived from an EMBL/GenBank/DDBJ whole genome shotgun (WGS) entry which is preliminary data.</text>
</comment>
<dbReference type="Proteomes" id="UP001163321">
    <property type="component" value="Chromosome 7"/>
</dbReference>
<evidence type="ECO:0000313" key="2">
    <source>
        <dbReference type="Proteomes" id="UP001163321"/>
    </source>
</evidence>
<protein>
    <submittedName>
        <fullName evidence="1">Uncharacterized protein</fullName>
    </submittedName>
</protein>
<reference evidence="1 2" key="1">
    <citation type="journal article" date="2022" name="bioRxiv">
        <title>The genome of the oomycete Peronosclerospora sorghi, a cosmopolitan pathogen of maize and sorghum, is inflated with dispersed pseudogenes.</title>
        <authorList>
            <person name="Fletcher K."/>
            <person name="Martin F."/>
            <person name="Isakeit T."/>
            <person name="Cavanaugh K."/>
            <person name="Magill C."/>
            <person name="Michelmore R."/>
        </authorList>
    </citation>
    <scope>NUCLEOTIDE SEQUENCE [LARGE SCALE GENOMIC DNA]</scope>
    <source>
        <strain evidence="1">P6</strain>
    </source>
</reference>
<name>A0ACC0VSW4_9STRA</name>
<proteinExistence type="predicted"/>
<keyword evidence="2" id="KW-1185">Reference proteome</keyword>
<evidence type="ECO:0000313" key="1">
    <source>
        <dbReference type="EMBL" id="KAI9909050.1"/>
    </source>
</evidence>